<evidence type="ECO:0000313" key="2">
    <source>
        <dbReference type="Proteomes" id="UP000807115"/>
    </source>
</evidence>
<reference evidence="1" key="2">
    <citation type="submission" date="2020-10" db="EMBL/GenBank/DDBJ databases">
        <authorList>
            <person name="Cooper E.A."/>
            <person name="Brenton Z.W."/>
            <person name="Flinn B.S."/>
            <person name="Jenkins J."/>
            <person name="Shu S."/>
            <person name="Flowers D."/>
            <person name="Luo F."/>
            <person name="Wang Y."/>
            <person name="Xia P."/>
            <person name="Barry K."/>
            <person name="Daum C."/>
            <person name="Lipzen A."/>
            <person name="Yoshinaga Y."/>
            <person name="Schmutz J."/>
            <person name="Saski C."/>
            <person name="Vermerris W."/>
            <person name="Kresovich S."/>
        </authorList>
    </citation>
    <scope>NUCLEOTIDE SEQUENCE</scope>
</reference>
<comment type="caution">
    <text evidence="1">The sequence shown here is derived from an EMBL/GenBank/DDBJ whole genome shotgun (WGS) entry which is preliminary data.</text>
</comment>
<protein>
    <submittedName>
        <fullName evidence="1">Uncharacterized protein</fullName>
    </submittedName>
</protein>
<gene>
    <name evidence="1" type="ORF">BDA96_01G511800</name>
</gene>
<name>A0A921S5P7_SORBI</name>
<dbReference type="AlphaFoldDB" id="A0A921S5P7"/>
<dbReference type="EMBL" id="CM027680">
    <property type="protein sequence ID" value="KAG0552494.1"/>
    <property type="molecule type" value="Genomic_DNA"/>
</dbReference>
<dbReference type="Proteomes" id="UP000807115">
    <property type="component" value="Chromosome 1"/>
</dbReference>
<organism evidence="1 2">
    <name type="scientific">Sorghum bicolor</name>
    <name type="common">Sorghum</name>
    <name type="synonym">Sorghum vulgare</name>
    <dbReference type="NCBI Taxonomy" id="4558"/>
    <lineage>
        <taxon>Eukaryota</taxon>
        <taxon>Viridiplantae</taxon>
        <taxon>Streptophyta</taxon>
        <taxon>Embryophyta</taxon>
        <taxon>Tracheophyta</taxon>
        <taxon>Spermatophyta</taxon>
        <taxon>Magnoliopsida</taxon>
        <taxon>Liliopsida</taxon>
        <taxon>Poales</taxon>
        <taxon>Poaceae</taxon>
        <taxon>PACMAD clade</taxon>
        <taxon>Panicoideae</taxon>
        <taxon>Andropogonodae</taxon>
        <taxon>Andropogoneae</taxon>
        <taxon>Sorghinae</taxon>
        <taxon>Sorghum</taxon>
    </lineage>
</organism>
<sequence length="83" mass="9247">MDRTTRNQKSPTACSIHRRCPLPPPTAFICYRADGCRGSIGEAAVSGTWWLPRPPSNVILILPSVVADPSRRQRMVMRGEKDI</sequence>
<evidence type="ECO:0000313" key="1">
    <source>
        <dbReference type="EMBL" id="KAG0552494.1"/>
    </source>
</evidence>
<proteinExistence type="predicted"/>
<reference evidence="1" key="1">
    <citation type="journal article" date="2019" name="BMC Genomics">
        <title>A new reference genome for Sorghum bicolor reveals high levels of sequence similarity between sweet and grain genotypes: implications for the genetics of sugar metabolism.</title>
        <authorList>
            <person name="Cooper E.A."/>
            <person name="Brenton Z.W."/>
            <person name="Flinn B.S."/>
            <person name="Jenkins J."/>
            <person name="Shu S."/>
            <person name="Flowers D."/>
            <person name="Luo F."/>
            <person name="Wang Y."/>
            <person name="Xia P."/>
            <person name="Barry K."/>
            <person name="Daum C."/>
            <person name="Lipzen A."/>
            <person name="Yoshinaga Y."/>
            <person name="Schmutz J."/>
            <person name="Saski C."/>
            <person name="Vermerris W."/>
            <person name="Kresovich S."/>
        </authorList>
    </citation>
    <scope>NUCLEOTIDE SEQUENCE</scope>
</reference>
<accession>A0A921S5P7</accession>